<name>A0A9P3H0T6_9FUNG</name>
<evidence type="ECO:0000313" key="2">
    <source>
        <dbReference type="EMBL" id="GJJ68061.1"/>
    </source>
</evidence>
<feature type="compositionally biased region" description="Polar residues" evidence="1">
    <location>
        <begin position="643"/>
        <end position="657"/>
    </location>
</feature>
<reference evidence="2" key="2">
    <citation type="journal article" date="2022" name="Microbiol. Resour. Announc.">
        <title>Whole-Genome Sequence of Entomortierella parvispora E1425, a Mucoromycotan Fungus Associated with Burkholderiaceae-Related Endosymbiotic Bacteria.</title>
        <authorList>
            <person name="Herlambang A."/>
            <person name="Guo Y."/>
            <person name="Takashima Y."/>
            <person name="Narisawa K."/>
            <person name="Ohta H."/>
            <person name="Nishizawa T."/>
        </authorList>
    </citation>
    <scope>NUCLEOTIDE SEQUENCE</scope>
    <source>
        <strain evidence="2">E1425</strain>
    </source>
</reference>
<dbReference type="Gene3D" id="2.60.40.640">
    <property type="match status" value="1"/>
</dbReference>
<dbReference type="AlphaFoldDB" id="A0A9P3H0T6"/>
<comment type="caution">
    <text evidence="2">The sequence shown here is derived from an EMBL/GenBank/DDBJ whole genome shotgun (WGS) entry which is preliminary data.</text>
</comment>
<feature type="compositionally biased region" description="Basic and acidic residues" evidence="1">
    <location>
        <begin position="160"/>
        <end position="169"/>
    </location>
</feature>
<evidence type="ECO:0000313" key="3">
    <source>
        <dbReference type="Proteomes" id="UP000827284"/>
    </source>
</evidence>
<dbReference type="InterPro" id="IPR014752">
    <property type="entry name" value="Arrestin-like_C"/>
</dbReference>
<dbReference type="Proteomes" id="UP000827284">
    <property type="component" value="Unassembled WGS sequence"/>
</dbReference>
<sequence>MSANLKISLDEPYLVLPGEGLIVPTLSQEEMIQALSSINRSSSSSLASSSISTSDTTLLSASSSSLSNSTISSMVPPHLIASNDSNSRVRSKYTTPLTGSLIFQITKPTRVLSNARISLSGISHLALLGTFGKRSHTFQTHLDISQSLPLQPPSLAEALDSGRENREQSSLDGSSTSITAEGERTVLLQPGTIKVPFILHVPNLSPPSIATPEGGTYYRLTAKVVLDPSSTNLVHKLKSKLSIGSQSDGNTIEAFTVLQIYRAPRPRCLYVQASAALAEERAIAAEAAAAAALDAASTNMTDSDAQQMSRRYDLDIEAYNQELENNANDLVPVTIHDLWPCHCECSVSIPFTQFLKESDPPELRVRISILSPETIQLKSFQVALWERAIYRVQKRKEEEIFEAAVLAGIVDPFASRKRYVVGIRERAVHAQRADAYAWVPVEQNPQHSSSESNSAGGVPVATYYKRFAFTVPDPSCPNEKLRKQGGGLWGNTNSSTYTHVSKLKRVQRYEEDKEIKDEEFGKIHIEIQHFVRYTLRFMEQVMGLDRKTKKMAPHLEEKERVIGQVPVILHGVPTGPESDRTGLPSYLTSRTSKEVSAETERSYEEEAMGLLEGTLTNLPLLDHVVSRTSESTMAPISNVLRGESQSAPVDTAGNQEQRGYDMQTPAALPSYTESMNAERDQLSFALESKQGYPGS</sequence>
<gene>
    <name evidence="2" type="ORF">EMPS_00407</name>
</gene>
<organism evidence="2 3">
    <name type="scientific">Entomortierella parvispora</name>
    <dbReference type="NCBI Taxonomy" id="205924"/>
    <lineage>
        <taxon>Eukaryota</taxon>
        <taxon>Fungi</taxon>
        <taxon>Fungi incertae sedis</taxon>
        <taxon>Mucoromycota</taxon>
        <taxon>Mortierellomycotina</taxon>
        <taxon>Mortierellomycetes</taxon>
        <taxon>Mortierellales</taxon>
        <taxon>Mortierellaceae</taxon>
        <taxon>Entomortierella</taxon>
    </lineage>
</organism>
<evidence type="ECO:0000256" key="1">
    <source>
        <dbReference type="SAM" id="MobiDB-lite"/>
    </source>
</evidence>
<proteinExistence type="predicted"/>
<keyword evidence="3" id="KW-1185">Reference proteome</keyword>
<feature type="region of interest" description="Disordered" evidence="1">
    <location>
        <begin position="639"/>
        <end position="695"/>
    </location>
</feature>
<feature type="region of interest" description="Disordered" evidence="1">
    <location>
        <begin position="153"/>
        <end position="177"/>
    </location>
</feature>
<dbReference type="OrthoDB" id="10504889at2759"/>
<reference evidence="2" key="1">
    <citation type="submission" date="2021-11" db="EMBL/GenBank/DDBJ databases">
        <authorList>
            <person name="Herlambang A."/>
            <person name="Guo Y."/>
            <person name="Takashima Y."/>
            <person name="Nishizawa T."/>
        </authorList>
    </citation>
    <scope>NUCLEOTIDE SEQUENCE</scope>
    <source>
        <strain evidence="2">E1425</strain>
    </source>
</reference>
<feature type="region of interest" description="Disordered" evidence="1">
    <location>
        <begin position="571"/>
        <end position="598"/>
    </location>
</feature>
<accession>A0A9P3H0T6</accession>
<protein>
    <submittedName>
        <fullName evidence="2">Uncharacterized protein</fullName>
    </submittedName>
</protein>
<dbReference type="EMBL" id="BQFW01000001">
    <property type="protein sequence ID" value="GJJ68061.1"/>
    <property type="molecule type" value="Genomic_DNA"/>
</dbReference>